<dbReference type="PROSITE" id="PS50928">
    <property type="entry name" value="ABC_TM1"/>
    <property type="match status" value="1"/>
</dbReference>
<evidence type="ECO:0000313" key="10">
    <source>
        <dbReference type="Proteomes" id="UP000035548"/>
    </source>
</evidence>
<evidence type="ECO:0000256" key="6">
    <source>
        <dbReference type="ARBA" id="ARBA00023136"/>
    </source>
</evidence>
<dbReference type="RefSeq" id="WP_047259135.1">
    <property type="nucleotide sequence ID" value="NZ_CP011546.1"/>
</dbReference>
<keyword evidence="9" id="KW-0762">Sugar transport</keyword>
<keyword evidence="5 7" id="KW-1133">Transmembrane helix</keyword>
<comment type="similarity">
    <text evidence="7">Belongs to the binding-protein-dependent transport system permease family.</text>
</comment>
<protein>
    <submittedName>
        <fullName evidence="9">Permease component of ABC-type sugar transporter</fullName>
    </submittedName>
</protein>
<accession>A0A0G3HF32</accession>
<feature type="transmembrane region" description="Helical" evidence="7">
    <location>
        <begin position="168"/>
        <end position="187"/>
    </location>
</feature>
<organism evidence="9 10">
    <name type="scientific">Corynebacterium uterequi</name>
    <dbReference type="NCBI Taxonomy" id="1072256"/>
    <lineage>
        <taxon>Bacteria</taxon>
        <taxon>Bacillati</taxon>
        <taxon>Actinomycetota</taxon>
        <taxon>Actinomycetes</taxon>
        <taxon>Mycobacteriales</taxon>
        <taxon>Corynebacteriaceae</taxon>
        <taxon>Corynebacterium</taxon>
    </lineage>
</organism>
<feature type="transmembrane region" description="Helical" evidence="7">
    <location>
        <begin position="208"/>
        <end position="229"/>
    </location>
</feature>
<feature type="transmembrane region" description="Helical" evidence="7">
    <location>
        <begin position="265"/>
        <end position="286"/>
    </location>
</feature>
<dbReference type="Gene3D" id="1.10.3720.10">
    <property type="entry name" value="MetI-like"/>
    <property type="match status" value="1"/>
</dbReference>
<dbReference type="PANTHER" id="PTHR30193:SF37">
    <property type="entry name" value="INNER MEMBRANE ABC TRANSPORTER PERMEASE PROTEIN YCJO"/>
    <property type="match status" value="1"/>
</dbReference>
<dbReference type="GO" id="GO:0055085">
    <property type="term" value="P:transmembrane transport"/>
    <property type="evidence" value="ECO:0007669"/>
    <property type="project" value="InterPro"/>
</dbReference>
<reference evidence="10" key="2">
    <citation type="submission" date="2015-05" db="EMBL/GenBank/DDBJ databases">
        <title>Complete genome sequence of Corynebacterium uterequi DSM 45634, isolated from the uterus of a maiden mare.</title>
        <authorList>
            <person name="Ruckert C."/>
            <person name="Albersmeier A."/>
            <person name="Winkler A."/>
            <person name="Tauch A."/>
        </authorList>
    </citation>
    <scope>NUCLEOTIDE SEQUENCE [LARGE SCALE GENOMIC DNA]</scope>
    <source>
        <strain evidence="10">DSM 45634</strain>
    </source>
</reference>
<feature type="transmembrane region" description="Helical" evidence="7">
    <location>
        <begin position="109"/>
        <end position="129"/>
    </location>
</feature>
<dbReference type="InterPro" id="IPR051393">
    <property type="entry name" value="ABC_transporter_permease"/>
</dbReference>
<dbReference type="AlphaFoldDB" id="A0A0G3HF32"/>
<evidence type="ECO:0000256" key="4">
    <source>
        <dbReference type="ARBA" id="ARBA00022692"/>
    </source>
</evidence>
<dbReference type="PANTHER" id="PTHR30193">
    <property type="entry name" value="ABC TRANSPORTER PERMEASE PROTEIN"/>
    <property type="match status" value="1"/>
</dbReference>
<dbReference type="Proteomes" id="UP000035548">
    <property type="component" value="Chromosome"/>
</dbReference>
<evidence type="ECO:0000256" key="3">
    <source>
        <dbReference type="ARBA" id="ARBA00022475"/>
    </source>
</evidence>
<evidence type="ECO:0000256" key="5">
    <source>
        <dbReference type="ARBA" id="ARBA00022989"/>
    </source>
</evidence>
<dbReference type="Pfam" id="PF00528">
    <property type="entry name" value="BPD_transp_1"/>
    <property type="match status" value="1"/>
</dbReference>
<comment type="subcellular location">
    <subcellularLocation>
        <location evidence="1 7">Cell membrane</location>
        <topology evidence="1 7">Multi-pass membrane protein</topology>
    </subcellularLocation>
</comment>
<feature type="transmembrane region" description="Helical" evidence="7">
    <location>
        <begin position="20"/>
        <end position="43"/>
    </location>
</feature>
<sequence length="296" mass="32844">MSKPPVDQLGKSRKDALFSYAVIAPAMVILFGFTLLPFVLSVWKSLFNKRGEFTFTYYAEMASDSVFHQVLWNNFIFAVVTVPATIFVALGLALLVVKVVRGSSFARTMLLSPTILPVVAAGAVWLYFFQPSFGLLNQLLKAVGLGHFMGNWLGDVATAMPAVMIVSVWQQAGLFVLFYIAALLSIDPQLKEASLIEGASDFYNFRRVTWPMLMPTTLFVAVMATANAFKQVDLLFVLTQGGPNNTTNLLLYHIWKLAFSQFRDGYAAAVTVLLVVVLLIVAIVQIRVSDKRIHYR</sequence>
<feature type="domain" description="ABC transmembrane type-1" evidence="8">
    <location>
        <begin position="71"/>
        <end position="285"/>
    </location>
</feature>
<dbReference type="EMBL" id="CP011546">
    <property type="protein sequence ID" value="AKK10573.1"/>
    <property type="molecule type" value="Genomic_DNA"/>
</dbReference>
<proteinExistence type="inferred from homology"/>
<gene>
    <name evidence="9" type="ORF">CUTER_02795</name>
</gene>
<keyword evidence="4 7" id="KW-0812">Transmembrane</keyword>
<dbReference type="GO" id="GO:0005886">
    <property type="term" value="C:plasma membrane"/>
    <property type="evidence" value="ECO:0007669"/>
    <property type="project" value="UniProtKB-SubCell"/>
</dbReference>
<keyword evidence="2 7" id="KW-0813">Transport</keyword>
<dbReference type="CDD" id="cd06261">
    <property type="entry name" value="TM_PBP2"/>
    <property type="match status" value="1"/>
</dbReference>
<keyword evidence="3" id="KW-1003">Cell membrane</keyword>
<dbReference type="KEGG" id="cut:CUTER_02795"/>
<evidence type="ECO:0000259" key="8">
    <source>
        <dbReference type="PROSITE" id="PS50928"/>
    </source>
</evidence>
<dbReference type="SUPFAM" id="SSF161098">
    <property type="entry name" value="MetI-like"/>
    <property type="match status" value="1"/>
</dbReference>
<dbReference type="InterPro" id="IPR035906">
    <property type="entry name" value="MetI-like_sf"/>
</dbReference>
<feature type="transmembrane region" description="Helical" evidence="7">
    <location>
        <begin position="75"/>
        <end position="97"/>
    </location>
</feature>
<dbReference type="InterPro" id="IPR000515">
    <property type="entry name" value="MetI-like"/>
</dbReference>
<reference evidence="9 10" key="1">
    <citation type="journal article" date="2015" name="Genome Announc.">
        <title>Virulence Factor Genes Detected in the Complete Genome Sequence of Corynebacterium uterequi DSM 45634, Isolated from the Uterus of a Maiden Mare.</title>
        <authorList>
            <person name="Ruckert C."/>
            <person name="Kriete M."/>
            <person name="Jaenicke S."/>
            <person name="Winkler A."/>
            <person name="Tauch A."/>
        </authorList>
    </citation>
    <scope>NUCLEOTIDE SEQUENCE [LARGE SCALE GENOMIC DNA]</scope>
    <source>
        <strain evidence="9 10">DSM 45634</strain>
    </source>
</reference>
<keyword evidence="6 7" id="KW-0472">Membrane</keyword>
<evidence type="ECO:0000313" key="9">
    <source>
        <dbReference type="EMBL" id="AKK10573.1"/>
    </source>
</evidence>
<evidence type="ECO:0000256" key="7">
    <source>
        <dbReference type="RuleBase" id="RU363032"/>
    </source>
</evidence>
<dbReference type="STRING" id="1072256.CUTER_02795"/>
<dbReference type="OrthoDB" id="3810889at2"/>
<dbReference type="PATRIC" id="fig|1072256.5.peg.554"/>
<name>A0A0G3HF32_9CORY</name>
<evidence type="ECO:0000256" key="2">
    <source>
        <dbReference type="ARBA" id="ARBA00022448"/>
    </source>
</evidence>
<evidence type="ECO:0000256" key="1">
    <source>
        <dbReference type="ARBA" id="ARBA00004651"/>
    </source>
</evidence>
<keyword evidence="10" id="KW-1185">Reference proteome</keyword>